<dbReference type="PIRSF" id="PIRSF026622">
    <property type="entry name" value="Proteas_026622"/>
    <property type="match status" value="1"/>
</dbReference>
<evidence type="ECO:0000313" key="3">
    <source>
        <dbReference type="EMBL" id="KMS75407.1"/>
    </source>
</evidence>
<keyword evidence="3" id="KW-0378">Hydrolase</keyword>
<evidence type="ECO:0000259" key="2">
    <source>
        <dbReference type="Pfam" id="PF02517"/>
    </source>
</evidence>
<dbReference type="InterPro" id="IPR003675">
    <property type="entry name" value="Rce1/LyrA-like_dom"/>
</dbReference>
<feature type="transmembrane region" description="Helical" evidence="1">
    <location>
        <begin position="174"/>
        <end position="198"/>
    </location>
</feature>
<dbReference type="Pfam" id="PF02517">
    <property type="entry name" value="Rce1-like"/>
    <property type="match status" value="1"/>
</dbReference>
<reference evidence="3 4" key="1">
    <citation type="submission" date="2015-06" db="EMBL/GenBank/DDBJ databases">
        <authorList>
            <person name="Ju K.-S."/>
            <person name="Doroghazi J.R."/>
            <person name="Metcalf W.W."/>
        </authorList>
    </citation>
    <scope>NUCLEOTIDE SEQUENCE [LARGE SCALE GENOMIC DNA]</scope>
    <source>
        <strain evidence="3 4">NRRL 3414</strain>
    </source>
</reference>
<keyword evidence="3" id="KW-0645">Protease</keyword>
<dbReference type="Proteomes" id="UP000037432">
    <property type="component" value="Unassembled WGS sequence"/>
</dbReference>
<gene>
    <name evidence="3" type="ORF">ACM01_10505</name>
</gene>
<keyword evidence="1" id="KW-0812">Transmembrane</keyword>
<feature type="transmembrane region" description="Helical" evidence="1">
    <location>
        <begin position="135"/>
        <end position="154"/>
    </location>
</feature>
<dbReference type="PATRIC" id="fig|1938.3.peg.7884"/>
<dbReference type="EMBL" id="LFNT01000008">
    <property type="protein sequence ID" value="KMS75407.1"/>
    <property type="molecule type" value="Genomic_DNA"/>
</dbReference>
<dbReference type="AlphaFoldDB" id="A0A0J7ZIY5"/>
<evidence type="ECO:0000256" key="1">
    <source>
        <dbReference type="SAM" id="Phobius"/>
    </source>
</evidence>
<evidence type="ECO:0000313" key="4">
    <source>
        <dbReference type="Proteomes" id="UP000037432"/>
    </source>
</evidence>
<dbReference type="GO" id="GO:0080120">
    <property type="term" value="P:CAAX-box protein maturation"/>
    <property type="evidence" value="ECO:0007669"/>
    <property type="project" value="UniProtKB-ARBA"/>
</dbReference>
<organism evidence="3 4">
    <name type="scientific">Streptomyces viridochromogenes</name>
    <dbReference type="NCBI Taxonomy" id="1938"/>
    <lineage>
        <taxon>Bacteria</taxon>
        <taxon>Bacillati</taxon>
        <taxon>Actinomycetota</taxon>
        <taxon>Actinomycetes</taxon>
        <taxon>Kitasatosporales</taxon>
        <taxon>Streptomycetaceae</taxon>
        <taxon>Streptomyces</taxon>
    </lineage>
</organism>
<dbReference type="GO" id="GO:0004175">
    <property type="term" value="F:endopeptidase activity"/>
    <property type="evidence" value="ECO:0007669"/>
    <property type="project" value="UniProtKB-ARBA"/>
</dbReference>
<protein>
    <submittedName>
        <fullName evidence="3">CAAX protease</fullName>
    </submittedName>
</protein>
<sequence>MPIVCAVAVLAVANLLNNWLARGPALYVVVCVTATAVLLLIARWDGLTLTDLGLDAAAVRRGLRWAPVLVGVVLLVLVLLLAVPAGREAFRDARAADLSVGRLLWVTLVRVPLGTVLLEETAFRGVLWAMIRRRRGTAWATAVSSLLFGLWHLMPSRGINRSNAAVASVFGDGPAGVAPTVAVAIAATAVAGVVLCELRRRSGSLLAPMALHWAVNSLGYAFAWAAARWWLAR</sequence>
<proteinExistence type="predicted"/>
<dbReference type="InterPro" id="IPR015837">
    <property type="entry name" value="UCP026622_CAAX_protease"/>
</dbReference>
<keyword evidence="1" id="KW-0472">Membrane</keyword>
<accession>A0A0J7ZIY5</accession>
<feature type="transmembrane region" description="Helical" evidence="1">
    <location>
        <begin position="65"/>
        <end position="83"/>
    </location>
</feature>
<feature type="transmembrane region" description="Helical" evidence="1">
    <location>
        <begin position="25"/>
        <end position="44"/>
    </location>
</feature>
<feature type="transmembrane region" description="Helical" evidence="1">
    <location>
        <begin position="210"/>
        <end position="231"/>
    </location>
</feature>
<dbReference type="OrthoDB" id="3291654at2"/>
<name>A0A0J7ZIY5_STRVR</name>
<comment type="caution">
    <text evidence="3">The sequence shown here is derived from an EMBL/GenBank/DDBJ whole genome shotgun (WGS) entry which is preliminary data.</text>
</comment>
<dbReference type="GO" id="GO:0006508">
    <property type="term" value="P:proteolysis"/>
    <property type="evidence" value="ECO:0007669"/>
    <property type="project" value="UniProtKB-KW"/>
</dbReference>
<keyword evidence="1" id="KW-1133">Transmembrane helix</keyword>
<feature type="domain" description="CAAX prenyl protease 2/Lysostaphin resistance protein A-like" evidence="2">
    <location>
        <begin position="104"/>
        <end position="217"/>
    </location>
</feature>
<dbReference type="RefSeq" id="WP_048580850.1">
    <property type="nucleotide sequence ID" value="NZ_LFNT01000008.1"/>
</dbReference>